<keyword evidence="4" id="KW-1185">Reference proteome</keyword>
<dbReference type="Gene3D" id="3.90.70.80">
    <property type="match status" value="1"/>
</dbReference>
<feature type="region of interest" description="Disordered" evidence="1">
    <location>
        <begin position="53"/>
        <end position="202"/>
    </location>
</feature>
<dbReference type="SUPFAM" id="SSF54001">
    <property type="entry name" value="Cysteine proteinases"/>
    <property type="match status" value="1"/>
</dbReference>
<sequence>MADSETAAAVRQRHRAENKQLQVTLMSMKKTLASLPKKEKKATQAEMVVMQRDHDARQARELADALARSPDGDVASDSDGPTLSGREAVPAASAKGEDGEDDAAIATSTVNTDADVEATRSPPTPSEKDVTAETATEVSESSTASPAPTGATAPGVDGKKKLTKKEKNQQRLQARARALEEEQAQAREEAKHMPNPRKQEDAGIERQLARLKQSRPALAALRMLPIRPDGHCLFRAMGETLRRVGVVPPASTAATTGPVDPYAPAHLRQLVAEHLRQHPDAFLPYIDAVELPTPSDGADPAAALPASASDADRLLARYCRALIVDAMWGGHVELVALSRILDVRIGVVSDVSYIEIKPEREDGTTVPASVTPTATAPGAATSRIPTVYLTYHMHYYGLGAHYNALILDPEVSSTSDVDTHDNANVDANVDDHGSDNDNDDM</sequence>
<evidence type="ECO:0000256" key="1">
    <source>
        <dbReference type="SAM" id="MobiDB-lite"/>
    </source>
</evidence>
<dbReference type="PANTHER" id="PTHR12419">
    <property type="entry name" value="OTU DOMAIN CONTAINING PROTEIN"/>
    <property type="match status" value="1"/>
</dbReference>
<feature type="compositionally biased region" description="Basic and acidic residues" evidence="1">
    <location>
        <begin position="53"/>
        <end position="63"/>
    </location>
</feature>
<dbReference type="CDD" id="cd22762">
    <property type="entry name" value="OTU_fungi_OTU2-like"/>
    <property type="match status" value="1"/>
</dbReference>
<dbReference type="PANTHER" id="PTHR12419:SF10">
    <property type="entry name" value="DEUBIQUITINASE OTUD6B"/>
    <property type="match status" value="1"/>
</dbReference>
<dbReference type="Proteomes" id="UP000274922">
    <property type="component" value="Unassembled WGS sequence"/>
</dbReference>
<dbReference type="GO" id="GO:0004843">
    <property type="term" value="F:cysteine-type deubiquitinase activity"/>
    <property type="evidence" value="ECO:0007669"/>
    <property type="project" value="TreeGrafter"/>
</dbReference>
<proteinExistence type="predicted"/>
<feature type="compositionally biased region" description="Basic and acidic residues" evidence="1">
    <location>
        <begin position="177"/>
        <end position="202"/>
    </location>
</feature>
<dbReference type="EMBL" id="ML014335">
    <property type="protein sequence ID" value="RKO98979.1"/>
    <property type="molecule type" value="Genomic_DNA"/>
</dbReference>
<dbReference type="PROSITE" id="PS50802">
    <property type="entry name" value="OTU"/>
    <property type="match status" value="1"/>
</dbReference>
<dbReference type="STRING" id="1555241.A0A4P9WZI2"/>
<reference evidence="4" key="1">
    <citation type="journal article" date="2018" name="Nat. Microbiol.">
        <title>Leveraging single-cell genomics to expand the fungal tree of life.</title>
        <authorList>
            <person name="Ahrendt S.R."/>
            <person name="Quandt C.A."/>
            <person name="Ciobanu D."/>
            <person name="Clum A."/>
            <person name="Salamov A."/>
            <person name="Andreopoulos B."/>
            <person name="Cheng J.F."/>
            <person name="Woyke T."/>
            <person name="Pelin A."/>
            <person name="Henrissat B."/>
            <person name="Reynolds N.K."/>
            <person name="Benny G.L."/>
            <person name="Smith M.E."/>
            <person name="James T.Y."/>
            <person name="Grigoriev I.V."/>
        </authorList>
    </citation>
    <scope>NUCLEOTIDE SEQUENCE [LARGE SCALE GENOMIC DNA]</scope>
    <source>
        <strain evidence="4">ATCC 52028</strain>
    </source>
</reference>
<evidence type="ECO:0000313" key="4">
    <source>
        <dbReference type="Proteomes" id="UP000274922"/>
    </source>
</evidence>
<dbReference type="Pfam" id="PF02338">
    <property type="entry name" value="OTU"/>
    <property type="match status" value="1"/>
</dbReference>
<organism evidence="3 4">
    <name type="scientific">Caulochytrium protostelioides</name>
    <dbReference type="NCBI Taxonomy" id="1555241"/>
    <lineage>
        <taxon>Eukaryota</taxon>
        <taxon>Fungi</taxon>
        <taxon>Fungi incertae sedis</taxon>
        <taxon>Chytridiomycota</taxon>
        <taxon>Chytridiomycota incertae sedis</taxon>
        <taxon>Chytridiomycetes</taxon>
        <taxon>Caulochytriales</taxon>
        <taxon>Caulochytriaceae</taxon>
        <taxon>Caulochytrium</taxon>
    </lineage>
</organism>
<accession>A0A4P9WZI2</accession>
<dbReference type="GO" id="GO:0016579">
    <property type="term" value="P:protein deubiquitination"/>
    <property type="evidence" value="ECO:0007669"/>
    <property type="project" value="TreeGrafter"/>
</dbReference>
<feature type="compositionally biased region" description="Basic and acidic residues" evidence="1">
    <location>
        <begin position="157"/>
        <end position="169"/>
    </location>
</feature>
<dbReference type="InterPro" id="IPR049771">
    <property type="entry name" value="OTU2-like_OTU"/>
</dbReference>
<feature type="compositionally biased region" description="Basic and acidic residues" evidence="1">
    <location>
        <begin position="417"/>
        <end position="435"/>
    </location>
</feature>
<evidence type="ECO:0000313" key="3">
    <source>
        <dbReference type="EMBL" id="RKO98979.1"/>
    </source>
</evidence>
<dbReference type="AlphaFoldDB" id="A0A4P9WZI2"/>
<feature type="domain" description="OTU" evidence="2">
    <location>
        <begin position="221"/>
        <end position="408"/>
    </location>
</feature>
<dbReference type="InterPro" id="IPR050704">
    <property type="entry name" value="Peptidase_C85-like"/>
</dbReference>
<dbReference type="OrthoDB" id="415023at2759"/>
<gene>
    <name evidence="3" type="ORF">CXG81DRAFT_28236</name>
</gene>
<name>A0A4P9WZI2_9FUNG</name>
<dbReference type="InterPro" id="IPR038765">
    <property type="entry name" value="Papain-like_cys_pep_sf"/>
</dbReference>
<feature type="region of interest" description="Disordered" evidence="1">
    <location>
        <begin position="413"/>
        <end position="441"/>
    </location>
</feature>
<protein>
    <recommendedName>
        <fullName evidence="2">OTU domain-containing protein</fullName>
    </recommendedName>
</protein>
<evidence type="ECO:0000259" key="2">
    <source>
        <dbReference type="PROSITE" id="PS50802"/>
    </source>
</evidence>
<dbReference type="InterPro" id="IPR003323">
    <property type="entry name" value="OTU_dom"/>
</dbReference>
<feature type="compositionally biased region" description="Low complexity" evidence="1">
    <location>
        <begin position="132"/>
        <end position="156"/>
    </location>
</feature>